<dbReference type="AlphaFoldDB" id="A0E1L4"/>
<keyword evidence="2" id="KW-0479">Metal-binding</keyword>
<evidence type="ECO:0000256" key="2">
    <source>
        <dbReference type="ARBA" id="ARBA00022723"/>
    </source>
</evidence>
<evidence type="ECO:0000313" key="9">
    <source>
        <dbReference type="EMBL" id="CAK89181.1"/>
    </source>
</evidence>
<evidence type="ECO:0000256" key="3">
    <source>
        <dbReference type="ARBA" id="ARBA00022801"/>
    </source>
</evidence>
<dbReference type="GO" id="GO:0006002">
    <property type="term" value="P:fructose 6-phosphate metabolic process"/>
    <property type="evidence" value="ECO:0000318"/>
    <property type="project" value="GO_Central"/>
</dbReference>
<reference evidence="9 10" key="1">
    <citation type="journal article" date="2006" name="Nature">
        <title>Global trends of whole-genome duplications revealed by the ciliate Paramecium tetraurelia.</title>
        <authorList>
            <consortium name="Genoscope"/>
            <person name="Aury J.-M."/>
            <person name="Jaillon O."/>
            <person name="Duret L."/>
            <person name="Noel B."/>
            <person name="Jubin C."/>
            <person name="Porcel B.M."/>
            <person name="Segurens B."/>
            <person name="Daubin V."/>
            <person name="Anthouard V."/>
            <person name="Aiach N."/>
            <person name="Arnaiz O."/>
            <person name="Billaut A."/>
            <person name="Beisson J."/>
            <person name="Blanc I."/>
            <person name="Bouhouche K."/>
            <person name="Camara F."/>
            <person name="Duharcourt S."/>
            <person name="Guigo R."/>
            <person name="Gogendeau D."/>
            <person name="Katinka M."/>
            <person name="Keller A.-M."/>
            <person name="Kissmehl R."/>
            <person name="Klotz C."/>
            <person name="Koll F."/>
            <person name="Le Moue A."/>
            <person name="Lepere C."/>
            <person name="Malinsky S."/>
            <person name="Nowacki M."/>
            <person name="Nowak J.K."/>
            <person name="Plattner H."/>
            <person name="Poulain J."/>
            <person name="Ruiz F."/>
            <person name="Serrano V."/>
            <person name="Zagulski M."/>
            <person name="Dessen P."/>
            <person name="Betermier M."/>
            <person name="Weissenbach J."/>
            <person name="Scarpelli C."/>
            <person name="Schachter V."/>
            <person name="Sperling L."/>
            <person name="Meyer E."/>
            <person name="Cohen J."/>
            <person name="Wincker P."/>
        </authorList>
    </citation>
    <scope>NUCLEOTIDE SEQUENCE [LARGE SCALE GENOMIC DNA]</scope>
    <source>
        <strain evidence="9 10">Stock d4-2</strain>
    </source>
</reference>
<evidence type="ECO:0000259" key="7">
    <source>
        <dbReference type="Pfam" id="PF00316"/>
    </source>
</evidence>
<dbReference type="FunFam" id="3.30.540.10:FF:000049">
    <property type="entry name" value="Uncharacterized protein"/>
    <property type="match status" value="1"/>
</dbReference>
<dbReference type="InterPro" id="IPR044015">
    <property type="entry name" value="FBPase_C_dom"/>
</dbReference>
<comment type="pathway">
    <text evidence="6">Carbohydrate biosynthesis.</text>
</comment>
<dbReference type="Proteomes" id="UP000000600">
    <property type="component" value="Unassembled WGS sequence"/>
</dbReference>
<dbReference type="OrthoDB" id="10256725at2759"/>
<gene>
    <name evidence="9" type="ORF">GSPATT00022351001</name>
</gene>
<organism evidence="9 10">
    <name type="scientific">Paramecium tetraurelia</name>
    <dbReference type="NCBI Taxonomy" id="5888"/>
    <lineage>
        <taxon>Eukaryota</taxon>
        <taxon>Sar</taxon>
        <taxon>Alveolata</taxon>
        <taxon>Ciliophora</taxon>
        <taxon>Intramacronucleata</taxon>
        <taxon>Oligohymenophorea</taxon>
        <taxon>Peniculida</taxon>
        <taxon>Parameciidae</taxon>
        <taxon>Paramecium</taxon>
    </lineage>
</organism>
<dbReference type="InterPro" id="IPR033391">
    <property type="entry name" value="FBPase_N"/>
</dbReference>
<keyword evidence="10" id="KW-1185">Reference proteome</keyword>
<evidence type="ECO:0000256" key="6">
    <source>
        <dbReference type="ARBA" id="ARBA00024331"/>
    </source>
</evidence>
<dbReference type="GO" id="GO:0042132">
    <property type="term" value="F:fructose 1,6-bisphosphate 1-phosphatase activity"/>
    <property type="evidence" value="ECO:0000318"/>
    <property type="project" value="GO_Central"/>
</dbReference>
<dbReference type="STRING" id="5888.A0E1L4"/>
<sequence>MHSLHVKLSDEPELSAVCSALLLAFIENSRVLRYCSGGGDYTNTQNDFGDHQLEMDVQCELNVNTELKKTGFVSHTASEETPEMKLLSEGGKYIVTFDPLDGSSIIGTNFAVGTIVAIWKSDEKLLMEKRVETWFLLVVVYTEAEQTLCSGMRRNRRSRNTHYLMAISKDNIKIKPKGKLFSPGNTRCIADHIPYREVVDYWIHNGYTLRYSGGMAPDICQIFLKEVGVFSCFGDAKYPSKLRYLYECAPLSFLTEKADGKSFNGTHSVLDTEITGYQQKSEIIVGSADEIEFFKSVWKKHGLLKE</sequence>
<dbReference type="Gene3D" id="3.40.190.80">
    <property type="match status" value="1"/>
</dbReference>
<dbReference type="eggNOG" id="KOG1458">
    <property type="taxonomic scope" value="Eukaryota"/>
</dbReference>
<dbReference type="GO" id="GO:0005737">
    <property type="term" value="C:cytoplasm"/>
    <property type="evidence" value="ECO:0000318"/>
    <property type="project" value="GO_Central"/>
</dbReference>
<dbReference type="GO" id="GO:0006094">
    <property type="term" value="P:gluconeogenesis"/>
    <property type="evidence" value="ECO:0000318"/>
    <property type="project" value="GO_Central"/>
</dbReference>
<dbReference type="GeneID" id="5042363"/>
<evidence type="ECO:0000256" key="4">
    <source>
        <dbReference type="ARBA" id="ARBA00022842"/>
    </source>
</evidence>
<dbReference type="InterPro" id="IPR023079">
    <property type="entry name" value="SBPase"/>
</dbReference>
<dbReference type="RefSeq" id="XP_001456578.1">
    <property type="nucleotide sequence ID" value="XM_001456541.2"/>
</dbReference>
<evidence type="ECO:0000256" key="1">
    <source>
        <dbReference type="ARBA" id="ARBA00010941"/>
    </source>
</evidence>
<dbReference type="SUPFAM" id="SSF56655">
    <property type="entry name" value="Carbohydrate phosphatase"/>
    <property type="match status" value="1"/>
</dbReference>
<dbReference type="OMA" id="YEDFPMS"/>
<dbReference type="PIRSF" id="PIRSF000904">
    <property type="entry name" value="FBPtase_SBPase"/>
    <property type="match status" value="1"/>
</dbReference>
<dbReference type="HOGENOM" id="CLU_039977_3_0_1"/>
<dbReference type="GO" id="GO:0006000">
    <property type="term" value="P:fructose metabolic process"/>
    <property type="evidence" value="ECO:0000318"/>
    <property type="project" value="GO_Central"/>
</dbReference>
<feature type="domain" description="Fructose-1-6-bisphosphatase class I N-terminal" evidence="7">
    <location>
        <begin position="42"/>
        <end position="123"/>
    </location>
</feature>
<evidence type="ECO:0000259" key="8">
    <source>
        <dbReference type="Pfam" id="PF18913"/>
    </source>
</evidence>
<dbReference type="FunFam" id="3.40.190.80:FF:000044">
    <property type="entry name" value="Uncharacterized protein"/>
    <property type="match status" value="1"/>
</dbReference>
<dbReference type="PANTHER" id="PTHR11556:SF35">
    <property type="entry name" value="SEDOHEPTULOSE-1,7-BISPHOSPHATASE, CHLOROPLASTIC"/>
    <property type="match status" value="1"/>
</dbReference>
<protein>
    <recommendedName>
        <fullName evidence="11">Fructose-bisphosphatase</fullName>
    </recommendedName>
</protein>
<dbReference type="GO" id="GO:0046872">
    <property type="term" value="F:metal ion binding"/>
    <property type="evidence" value="ECO:0007669"/>
    <property type="project" value="UniProtKB-KW"/>
</dbReference>
<evidence type="ECO:0008006" key="11">
    <source>
        <dbReference type="Google" id="ProtNLM"/>
    </source>
</evidence>
<dbReference type="InParanoid" id="A0E1L4"/>
<dbReference type="PRINTS" id="PR01958">
    <property type="entry name" value="S17BPHPHTASE"/>
</dbReference>
<dbReference type="Gene3D" id="3.30.540.10">
    <property type="entry name" value="Fructose-1,6-Bisphosphatase, subunit A, domain 1"/>
    <property type="match status" value="1"/>
</dbReference>
<proteinExistence type="inferred from homology"/>
<dbReference type="PANTHER" id="PTHR11556">
    <property type="entry name" value="FRUCTOSE-1,6-BISPHOSPHATASE-RELATED"/>
    <property type="match status" value="1"/>
</dbReference>
<dbReference type="GO" id="GO:0030388">
    <property type="term" value="P:fructose 1,6-bisphosphate metabolic process"/>
    <property type="evidence" value="ECO:0000318"/>
    <property type="project" value="GO_Central"/>
</dbReference>
<dbReference type="InterPro" id="IPR000146">
    <property type="entry name" value="FBPase_class-1"/>
</dbReference>
<evidence type="ECO:0000313" key="10">
    <source>
        <dbReference type="Proteomes" id="UP000000600"/>
    </source>
</evidence>
<accession>A0E1L4</accession>
<comment type="similarity">
    <text evidence="1">Belongs to the FBPase class 1 family.</text>
</comment>
<keyword evidence="4" id="KW-0460">Magnesium</keyword>
<dbReference type="EMBL" id="CT868653">
    <property type="protein sequence ID" value="CAK89181.1"/>
    <property type="molecule type" value="Genomic_DNA"/>
</dbReference>
<keyword evidence="3" id="KW-0378">Hydrolase</keyword>
<feature type="domain" description="Fructose-1-6-bisphosphatase class 1 C-terminal" evidence="8">
    <location>
        <begin position="174"/>
        <end position="296"/>
    </location>
</feature>
<dbReference type="Pfam" id="PF00316">
    <property type="entry name" value="FBPase"/>
    <property type="match status" value="1"/>
</dbReference>
<dbReference type="Pfam" id="PF18913">
    <property type="entry name" value="FBPase_C"/>
    <property type="match status" value="1"/>
</dbReference>
<dbReference type="KEGG" id="ptm:GSPATT00022351001"/>
<name>A0E1L4_PARTE</name>
<keyword evidence="5" id="KW-0119">Carbohydrate metabolism</keyword>
<evidence type="ECO:0000256" key="5">
    <source>
        <dbReference type="ARBA" id="ARBA00023277"/>
    </source>
</evidence>